<comment type="caution">
    <text evidence="1">The sequence shown here is derived from an EMBL/GenBank/DDBJ whole genome shotgun (WGS) entry which is preliminary data.</text>
</comment>
<sequence length="143" mass="16732">MNKYSKILERIREIEVIDSILILPNDLKSLTNEECIKVLEVLVEFFKGTEKGYILTERLETIKSEEYNAVLAKFEEEVERIKTSIQGCEYKDRIAKLKEIQAYLNKNRTAIDKDVNDNFILPEKAKGECGIKKPILYHKHIKK</sequence>
<gene>
    <name evidence="1" type="ORF">SDC9_137407</name>
</gene>
<accession>A0A645DLS9</accession>
<evidence type="ECO:0000313" key="1">
    <source>
        <dbReference type="EMBL" id="MPM90286.1"/>
    </source>
</evidence>
<protein>
    <submittedName>
        <fullName evidence="1">Uncharacterized protein</fullName>
    </submittedName>
</protein>
<proteinExistence type="predicted"/>
<name>A0A645DLS9_9ZZZZ</name>
<dbReference type="EMBL" id="VSSQ01037566">
    <property type="protein sequence ID" value="MPM90286.1"/>
    <property type="molecule type" value="Genomic_DNA"/>
</dbReference>
<organism evidence="1">
    <name type="scientific">bioreactor metagenome</name>
    <dbReference type="NCBI Taxonomy" id="1076179"/>
    <lineage>
        <taxon>unclassified sequences</taxon>
        <taxon>metagenomes</taxon>
        <taxon>ecological metagenomes</taxon>
    </lineage>
</organism>
<reference evidence="1" key="1">
    <citation type="submission" date="2019-08" db="EMBL/GenBank/DDBJ databases">
        <authorList>
            <person name="Kucharzyk K."/>
            <person name="Murdoch R.W."/>
            <person name="Higgins S."/>
            <person name="Loffler F."/>
        </authorList>
    </citation>
    <scope>NUCLEOTIDE SEQUENCE</scope>
</reference>
<dbReference type="AlphaFoldDB" id="A0A645DLS9"/>